<feature type="domain" description="CBS" evidence="13">
    <location>
        <begin position="283"/>
        <end position="343"/>
    </location>
</feature>
<name>A0AAJ1BD10_9ACTO</name>
<feature type="compositionally biased region" description="Basic and acidic residues" evidence="11">
    <location>
        <begin position="443"/>
        <end position="452"/>
    </location>
</feature>
<comment type="subcellular location">
    <subcellularLocation>
        <location evidence="1">Cell membrane</location>
        <topology evidence="1">Multi-pass membrane protein</topology>
    </subcellularLocation>
</comment>
<evidence type="ECO:0000313" key="15">
    <source>
        <dbReference type="EMBL" id="MCG4618582.1"/>
    </source>
</evidence>
<feature type="transmembrane region" description="Helical" evidence="12">
    <location>
        <begin position="94"/>
        <end position="114"/>
    </location>
</feature>
<dbReference type="Proteomes" id="UP001200537">
    <property type="component" value="Unassembled WGS sequence"/>
</dbReference>
<dbReference type="Pfam" id="PF00571">
    <property type="entry name" value="CBS"/>
    <property type="match status" value="2"/>
</dbReference>
<dbReference type="Gene3D" id="3.10.580.10">
    <property type="entry name" value="CBS-domain"/>
    <property type="match status" value="1"/>
</dbReference>
<evidence type="ECO:0000256" key="8">
    <source>
        <dbReference type="ARBA" id="ARBA00023136"/>
    </source>
</evidence>
<dbReference type="InterPro" id="IPR005170">
    <property type="entry name" value="Transptr-assoc_dom"/>
</dbReference>
<dbReference type="PANTHER" id="PTHR43099">
    <property type="entry name" value="UPF0053 PROTEIN YRKA"/>
    <property type="match status" value="1"/>
</dbReference>
<dbReference type="PROSITE" id="PS51846">
    <property type="entry name" value="CNNM"/>
    <property type="match status" value="1"/>
</dbReference>
<dbReference type="GO" id="GO:0005886">
    <property type="term" value="C:plasma membrane"/>
    <property type="evidence" value="ECO:0007669"/>
    <property type="project" value="UniProtKB-SubCell"/>
</dbReference>
<dbReference type="Gene3D" id="3.30.465.10">
    <property type="match status" value="1"/>
</dbReference>
<dbReference type="GO" id="GO:0050660">
    <property type="term" value="F:flavin adenine dinucleotide binding"/>
    <property type="evidence" value="ECO:0007669"/>
    <property type="project" value="InterPro"/>
</dbReference>
<dbReference type="SUPFAM" id="SSF54631">
    <property type="entry name" value="CBS-domain pair"/>
    <property type="match status" value="1"/>
</dbReference>
<keyword evidence="3" id="KW-1003">Cell membrane</keyword>
<dbReference type="EMBL" id="JAKNHJ010000019">
    <property type="protein sequence ID" value="MCG4618582.1"/>
    <property type="molecule type" value="Genomic_DNA"/>
</dbReference>
<dbReference type="InterPro" id="IPR036318">
    <property type="entry name" value="FAD-bd_PCMH-like_sf"/>
</dbReference>
<keyword evidence="4 10" id="KW-0812">Transmembrane</keyword>
<evidence type="ECO:0000256" key="1">
    <source>
        <dbReference type="ARBA" id="ARBA00004651"/>
    </source>
</evidence>
<organism evidence="15 16">
    <name type="scientific">Varibaculum cambriense</name>
    <dbReference type="NCBI Taxonomy" id="184870"/>
    <lineage>
        <taxon>Bacteria</taxon>
        <taxon>Bacillati</taxon>
        <taxon>Actinomycetota</taxon>
        <taxon>Actinomycetes</taxon>
        <taxon>Actinomycetales</taxon>
        <taxon>Actinomycetaceae</taxon>
        <taxon>Varibaculum</taxon>
    </lineage>
</organism>
<dbReference type="Pfam" id="PF01595">
    <property type="entry name" value="CNNM"/>
    <property type="match status" value="1"/>
</dbReference>
<evidence type="ECO:0000256" key="4">
    <source>
        <dbReference type="ARBA" id="ARBA00022692"/>
    </source>
</evidence>
<evidence type="ECO:0000256" key="5">
    <source>
        <dbReference type="ARBA" id="ARBA00022737"/>
    </source>
</evidence>
<dbReference type="PROSITE" id="PS51371">
    <property type="entry name" value="CBS"/>
    <property type="match status" value="1"/>
</dbReference>
<dbReference type="SMART" id="SM01091">
    <property type="entry name" value="CorC_HlyC"/>
    <property type="match status" value="1"/>
</dbReference>
<dbReference type="PANTHER" id="PTHR43099:SF6">
    <property type="entry name" value="UPF0053 PROTEIN RV1842C"/>
    <property type="match status" value="1"/>
</dbReference>
<evidence type="ECO:0000313" key="16">
    <source>
        <dbReference type="Proteomes" id="UP001200537"/>
    </source>
</evidence>
<dbReference type="RefSeq" id="WP_238128387.1">
    <property type="nucleotide sequence ID" value="NZ_JAGZVZ010000005.1"/>
</dbReference>
<accession>A0AAJ1BD10</accession>
<comment type="similarity">
    <text evidence="2">Belongs to the UPF0053 family.</text>
</comment>
<dbReference type="InterPro" id="IPR002550">
    <property type="entry name" value="CNNM"/>
</dbReference>
<dbReference type="AlphaFoldDB" id="A0AAJ1BD10"/>
<dbReference type="SUPFAM" id="SSF56176">
    <property type="entry name" value="FAD-binding/transporter-associated domain-like"/>
    <property type="match status" value="1"/>
</dbReference>
<dbReference type="InterPro" id="IPR051676">
    <property type="entry name" value="UPF0053_domain"/>
</dbReference>
<evidence type="ECO:0000256" key="11">
    <source>
        <dbReference type="SAM" id="MobiDB-lite"/>
    </source>
</evidence>
<evidence type="ECO:0000256" key="6">
    <source>
        <dbReference type="ARBA" id="ARBA00022989"/>
    </source>
</evidence>
<dbReference type="CDD" id="cd04590">
    <property type="entry name" value="CBS_pair_CorC_HlyC_assoc"/>
    <property type="match status" value="1"/>
</dbReference>
<keyword evidence="8 10" id="KW-0472">Membrane</keyword>
<evidence type="ECO:0000256" key="9">
    <source>
        <dbReference type="PROSITE-ProRule" id="PRU00703"/>
    </source>
</evidence>
<dbReference type="InterPro" id="IPR016169">
    <property type="entry name" value="FAD-bd_PCMH_sub2"/>
</dbReference>
<evidence type="ECO:0000256" key="7">
    <source>
        <dbReference type="ARBA" id="ARBA00023122"/>
    </source>
</evidence>
<dbReference type="InterPro" id="IPR000644">
    <property type="entry name" value="CBS_dom"/>
</dbReference>
<keyword evidence="5" id="KW-0677">Repeat</keyword>
<protein>
    <submittedName>
        <fullName evidence="15">Hemolysin family protein</fullName>
    </submittedName>
</protein>
<keyword evidence="7 9" id="KW-0129">CBS domain</keyword>
<feature type="region of interest" description="Disordered" evidence="11">
    <location>
        <begin position="433"/>
        <end position="452"/>
    </location>
</feature>
<dbReference type="Pfam" id="PF03471">
    <property type="entry name" value="CorC_HlyC"/>
    <property type="match status" value="1"/>
</dbReference>
<evidence type="ECO:0000256" key="3">
    <source>
        <dbReference type="ARBA" id="ARBA00022475"/>
    </source>
</evidence>
<feature type="transmembrane region" description="Helical" evidence="12">
    <location>
        <begin position="60"/>
        <end position="82"/>
    </location>
</feature>
<dbReference type="InterPro" id="IPR044751">
    <property type="entry name" value="Ion_transp-like_CBS"/>
</dbReference>
<evidence type="ECO:0000259" key="13">
    <source>
        <dbReference type="PROSITE" id="PS51371"/>
    </source>
</evidence>
<sequence>MVLLGVLLTIGTALFVAAEFSMLALDPTQVEERVKRKEKGAAGVLKALQHLSTQLSGAQVGITLTTILLGYTTQTALTSLFAQLLQDIKLAASLATAIAVVVALILVNAFSMVFGELFPKNLALAKPFEVARVVTPLQRGFTVVFKPIITLLNGISNQVVRALGIEPLEQLSSARSASELTAMVRHSAEAGTLDLSTATIFTRSVGLGRLCARDVMTDRRRMESLEAWQSAEDVVELSRRTGHSRFPVIGEDADDVLGLVHLRRAVAVPFTKRQNVPVTAQSLLVKALRVPETVRLAPLLVQLREADLQMAIVVDEYGGTCGVVTLEDVVEEIVGEVADEHDLRRRGIRLEGDNKWLVDGTLRPDEIADRIEVLLPDDGPYETIAGLILVVAGKIPQVGQSYKVRGYVLTVAKMEGRRIEKVLISSVNSTPAARPVTKLTGQDPRKGGEGNV</sequence>
<dbReference type="InterPro" id="IPR046342">
    <property type="entry name" value="CBS_dom_sf"/>
</dbReference>
<feature type="domain" description="CNNM transmembrane" evidence="14">
    <location>
        <begin position="1"/>
        <end position="197"/>
    </location>
</feature>
<evidence type="ECO:0000256" key="10">
    <source>
        <dbReference type="PROSITE-ProRule" id="PRU01193"/>
    </source>
</evidence>
<proteinExistence type="inferred from homology"/>
<reference evidence="15" key="1">
    <citation type="submission" date="2022-01" db="EMBL/GenBank/DDBJ databases">
        <title>Collection of gut derived symbiotic bacterial strains cultured from healthy donors.</title>
        <authorList>
            <person name="Lin H."/>
            <person name="Kohout C."/>
            <person name="Waligurski E."/>
            <person name="Pamer E.G."/>
        </authorList>
    </citation>
    <scope>NUCLEOTIDE SEQUENCE</scope>
    <source>
        <strain evidence="15">DFI.7.46</strain>
    </source>
</reference>
<evidence type="ECO:0000256" key="2">
    <source>
        <dbReference type="ARBA" id="ARBA00006337"/>
    </source>
</evidence>
<keyword evidence="6 10" id="KW-1133">Transmembrane helix</keyword>
<evidence type="ECO:0000256" key="12">
    <source>
        <dbReference type="SAM" id="Phobius"/>
    </source>
</evidence>
<gene>
    <name evidence="15" type="ORF">L0M99_08785</name>
</gene>
<evidence type="ECO:0000259" key="14">
    <source>
        <dbReference type="PROSITE" id="PS51846"/>
    </source>
</evidence>
<comment type="caution">
    <text evidence="15">The sequence shown here is derived from an EMBL/GenBank/DDBJ whole genome shotgun (WGS) entry which is preliminary data.</text>
</comment>